<dbReference type="InterPro" id="IPR050982">
    <property type="entry name" value="Auxin_biosynth/cation_transpt"/>
</dbReference>
<accession>A0ABX1DYX7</accession>
<keyword evidence="4" id="KW-1185">Reference proteome</keyword>
<dbReference type="PRINTS" id="PR00411">
    <property type="entry name" value="PNDRDTASEI"/>
</dbReference>
<protein>
    <submittedName>
        <fullName evidence="3">NAD(P)-binding domain-containing protein</fullName>
    </submittedName>
</protein>
<gene>
    <name evidence="3" type="ORF">HEQ75_04335</name>
</gene>
<name>A0ABX1DYX7_9PROT</name>
<dbReference type="Proteomes" id="UP000787635">
    <property type="component" value="Unassembled WGS sequence"/>
</dbReference>
<evidence type="ECO:0000313" key="3">
    <source>
        <dbReference type="EMBL" id="NKC30078.1"/>
    </source>
</evidence>
<evidence type="ECO:0000256" key="1">
    <source>
        <dbReference type="ARBA" id="ARBA00023002"/>
    </source>
</evidence>
<sequence>MDWLQPKTIGGAPVLDVLVVGGGQCGVVTAFALMRDRVRNLLVLDRAPYGREGPWQTYARMHNLRSWKDQSGPDLGVPSLTYQAWHEAQFGTAAWETLRYIPKELWNDYLLWLRRVVGVPVRNGVAAGRIGPATTDDGLPCLRVDTSDGPLHARKVVLATGQEGAGIWWMPDFVAALPQALRAHSADPIDFAGLRGKVVAVLGAGASAFDNAAMALEAGAAAVHLFCRRAEPMVVQPYRWLTFAGFMRHIHEMPDEWRWRFMAHVLGLREGFPPDTYARVMAFPHFTLHVGRPWTGAQVGADGRAVVATPRGAVVADFLICGTGVRMDPALVPELAGCAHNIASWADRYTPPAEEANPRLGAFPYLAPDYSFTERVAGATPWIRDIHLFGIGTTMSFGPAGASINAMGIAVPRLAAGVTRGLFEAELPRHYAALRAYDVAQVEIDPSRLAAE</sequence>
<comment type="caution">
    <text evidence="3">The sequence shown here is derived from an EMBL/GenBank/DDBJ whole genome shotgun (WGS) entry which is preliminary data.</text>
</comment>
<reference evidence="3 4" key="1">
    <citation type="submission" date="2020-03" db="EMBL/GenBank/DDBJ databases">
        <title>Roseomonas selenitidurans sp. nov. isolated from urban soil.</title>
        <authorList>
            <person name="Liu H."/>
        </authorList>
    </citation>
    <scope>NUCLEOTIDE SEQUENCE [LARGE SCALE GENOMIC DNA]</scope>
    <source>
        <strain evidence="3 4">BU-1</strain>
    </source>
</reference>
<organism evidence="3 4">
    <name type="scientific">Falsiroseomonas selenitidurans</name>
    <dbReference type="NCBI Taxonomy" id="2716335"/>
    <lineage>
        <taxon>Bacteria</taxon>
        <taxon>Pseudomonadati</taxon>
        <taxon>Pseudomonadota</taxon>
        <taxon>Alphaproteobacteria</taxon>
        <taxon>Acetobacterales</taxon>
        <taxon>Roseomonadaceae</taxon>
        <taxon>Falsiroseomonas</taxon>
    </lineage>
</organism>
<dbReference type="SUPFAM" id="SSF51905">
    <property type="entry name" value="FAD/NAD(P)-binding domain"/>
    <property type="match status" value="1"/>
</dbReference>
<dbReference type="InterPro" id="IPR036188">
    <property type="entry name" value="FAD/NAD-bd_sf"/>
</dbReference>
<dbReference type="Gene3D" id="3.50.50.60">
    <property type="entry name" value="FAD/NAD(P)-binding domain"/>
    <property type="match status" value="1"/>
</dbReference>
<dbReference type="InterPro" id="IPR038732">
    <property type="entry name" value="HpyO/CreE_NAD-binding"/>
</dbReference>
<feature type="domain" description="FAD-dependent urate hydroxylase HpyO/Asp monooxygenase CreE-like FAD/NAD(P)-binding" evidence="2">
    <location>
        <begin position="19"/>
        <end position="162"/>
    </location>
</feature>
<proteinExistence type="predicted"/>
<dbReference type="PRINTS" id="PR00368">
    <property type="entry name" value="FADPNR"/>
</dbReference>
<dbReference type="PANTHER" id="PTHR43539">
    <property type="entry name" value="FLAVIN-BINDING MONOOXYGENASE-LIKE PROTEIN (AFU_ORTHOLOGUE AFUA_4G09220)"/>
    <property type="match status" value="1"/>
</dbReference>
<evidence type="ECO:0000313" key="4">
    <source>
        <dbReference type="Proteomes" id="UP000787635"/>
    </source>
</evidence>
<dbReference type="PANTHER" id="PTHR43539:SF91">
    <property type="entry name" value="FAD-DEPENDENT URATE HYDROXYLASE"/>
    <property type="match status" value="1"/>
</dbReference>
<evidence type="ECO:0000259" key="2">
    <source>
        <dbReference type="Pfam" id="PF13454"/>
    </source>
</evidence>
<dbReference type="EMBL" id="JAAVNE010000004">
    <property type="protein sequence ID" value="NKC30078.1"/>
    <property type="molecule type" value="Genomic_DNA"/>
</dbReference>
<dbReference type="Pfam" id="PF13454">
    <property type="entry name" value="NAD_binding_9"/>
    <property type="match status" value="1"/>
</dbReference>
<keyword evidence="1" id="KW-0560">Oxidoreductase</keyword>